<name>A0A9E8HVP8_9ALTE</name>
<evidence type="ECO:0000256" key="1">
    <source>
        <dbReference type="ARBA" id="ARBA00022723"/>
    </source>
</evidence>
<feature type="topological domain" description="Cytoplasmic" evidence="2">
    <location>
        <begin position="22"/>
        <end position="390"/>
    </location>
</feature>
<dbReference type="RefSeq" id="WP_251812396.1">
    <property type="nucleotide sequence ID" value="NZ_CP101527.1"/>
</dbReference>
<dbReference type="Pfam" id="PF14559">
    <property type="entry name" value="TPR_19"/>
    <property type="match status" value="1"/>
</dbReference>
<dbReference type="KEGG" id="asem:NNL22_08810"/>
<dbReference type="SUPFAM" id="SSF48452">
    <property type="entry name" value="TPR-like"/>
    <property type="match status" value="1"/>
</dbReference>
<sequence length="390" mass="44193">MDTFVQWLMLAVAIGVGWLLGYTAKKKAYSGVDPALPSNLKDRLKILFDTYSEEVIDSFVQSLEVTSETVGMHLSIGSHFRKNGEVEKAILVHQNLMSRPEVPKSYADEVMFELARDYMAAGLLDRAESLFLQLNESRSFGSKSLKWLVDIYQQERDWDRALEYGVRYHAQKGVDISVMLAHFACELAEKLVEQHHYWDARNKLREALGFDRGCVRANLLLAKIHMAEGHYSEAVVVLRKVEGQDTRFVPEAIPLLHECSKYLKTESKFRHYLEGLLVKNDSSSVILGIADSYNRELGVLEAEKFLEGTLLKKSSLKGLDRLVDYQSVNAVSESDIRHLMIIKRVTQSLLDGKPVYRCESCGFAGELLHWQCPSCKEWGVVTPIQGVEGE</sequence>
<keyword evidence="2" id="KW-0677">Repeat</keyword>
<evidence type="ECO:0000256" key="3">
    <source>
        <dbReference type="SAM" id="Phobius"/>
    </source>
</evidence>
<feature type="binding site" evidence="2">
    <location>
        <position position="361"/>
    </location>
    <ligand>
        <name>Fe cation</name>
        <dbReference type="ChEBI" id="CHEBI:24875"/>
    </ligand>
</feature>
<feature type="transmembrane region" description="Helical" evidence="3">
    <location>
        <begin position="6"/>
        <end position="24"/>
    </location>
</feature>
<evidence type="ECO:0000313" key="5">
    <source>
        <dbReference type="EMBL" id="UZW76664.1"/>
    </source>
</evidence>
<keyword evidence="1 2" id="KW-0479">Metal-binding</keyword>
<dbReference type="InterPro" id="IPR041166">
    <property type="entry name" value="Rubredoxin_2"/>
</dbReference>
<dbReference type="InterPro" id="IPR011990">
    <property type="entry name" value="TPR-like_helical_dom_sf"/>
</dbReference>
<keyword evidence="6" id="KW-1185">Reference proteome</keyword>
<comment type="subcellular location">
    <subcellularLocation>
        <location evidence="2">Cell inner membrane</location>
        <topology evidence="2">Single-pass membrane protein</topology>
        <orientation evidence="2">Cytoplasmic side</orientation>
    </subcellularLocation>
</comment>
<accession>A0A9E8HVP8</accession>
<comment type="function">
    <text evidence="2">Modulates cellular lipopolysaccharide (LPS) levels by regulating LpxC, which is involved in lipid A biosynthesis. May act by modulating the proteolytic activity of FtsH towards LpxC. May also coordinate assembly of proteins involved in LPS synthesis at the plasma membrane.</text>
</comment>
<evidence type="ECO:0000256" key="2">
    <source>
        <dbReference type="HAMAP-Rule" id="MF_00994"/>
    </source>
</evidence>
<reference evidence="5" key="1">
    <citation type="submission" date="2022-07" db="EMBL/GenBank/DDBJ databases">
        <title>Alkalimarinus sp. nov., isolated from gut of a Alitta virens.</title>
        <authorList>
            <person name="Yang A.I."/>
            <person name="Shin N.-R."/>
        </authorList>
    </citation>
    <scope>NUCLEOTIDE SEQUENCE</scope>
    <source>
        <strain evidence="5">FA028</strain>
    </source>
</reference>
<keyword evidence="2" id="KW-0997">Cell inner membrane</keyword>
<feature type="domain" description="LapB rubredoxin metal binding" evidence="4">
    <location>
        <begin position="356"/>
        <end position="379"/>
    </location>
</feature>
<proteinExistence type="inferred from homology"/>
<dbReference type="InterPro" id="IPR030865">
    <property type="entry name" value="LapB"/>
</dbReference>
<keyword evidence="2" id="KW-1003">Cell membrane</keyword>
<dbReference type="EMBL" id="CP101527">
    <property type="protein sequence ID" value="UZW76664.1"/>
    <property type="molecule type" value="Genomic_DNA"/>
</dbReference>
<keyword evidence="2" id="KW-0802">TPR repeat</keyword>
<feature type="binding site" evidence="2">
    <location>
        <position position="372"/>
    </location>
    <ligand>
        <name>Fe cation</name>
        <dbReference type="ChEBI" id="CHEBI:24875"/>
    </ligand>
</feature>
<dbReference type="GO" id="GO:0046890">
    <property type="term" value="P:regulation of lipid biosynthetic process"/>
    <property type="evidence" value="ECO:0007669"/>
    <property type="project" value="UniProtKB-UniRule"/>
</dbReference>
<dbReference type="GO" id="GO:0009898">
    <property type="term" value="C:cytoplasmic side of plasma membrane"/>
    <property type="evidence" value="ECO:0007669"/>
    <property type="project" value="UniProtKB-UniRule"/>
</dbReference>
<dbReference type="GO" id="GO:0008653">
    <property type="term" value="P:lipopolysaccharide metabolic process"/>
    <property type="evidence" value="ECO:0007669"/>
    <property type="project" value="InterPro"/>
</dbReference>
<dbReference type="Pfam" id="PF18073">
    <property type="entry name" value="Zn_ribbon_LapB"/>
    <property type="match status" value="1"/>
</dbReference>
<dbReference type="Gene3D" id="1.25.40.10">
    <property type="entry name" value="Tetratricopeptide repeat domain"/>
    <property type="match status" value="1"/>
</dbReference>
<keyword evidence="2" id="KW-0408">Iron</keyword>
<keyword evidence="2 3" id="KW-0472">Membrane</keyword>
<protein>
    <recommendedName>
        <fullName evidence="2">Lipopolysaccharide assembly protein B</fullName>
    </recommendedName>
</protein>
<dbReference type="HAMAP" id="MF_00994">
    <property type="entry name" value="LPS_assembly_LapB"/>
    <property type="match status" value="1"/>
</dbReference>
<dbReference type="NCBIfam" id="NF008757">
    <property type="entry name" value="PRK11788.1-5"/>
    <property type="match status" value="1"/>
</dbReference>
<organism evidence="5 6">
    <name type="scientific">Alkalimarinus sediminis</name>
    <dbReference type="NCBI Taxonomy" id="1632866"/>
    <lineage>
        <taxon>Bacteria</taxon>
        <taxon>Pseudomonadati</taxon>
        <taxon>Pseudomonadota</taxon>
        <taxon>Gammaproteobacteria</taxon>
        <taxon>Alteromonadales</taxon>
        <taxon>Alteromonadaceae</taxon>
        <taxon>Alkalimarinus</taxon>
    </lineage>
</organism>
<feature type="binding site" evidence="2">
    <location>
        <position position="358"/>
    </location>
    <ligand>
        <name>Fe cation</name>
        <dbReference type="ChEBI" id="CHEBI:24875"/>
    </ligand>
</feature>
<comment type="similarity">
    <text evidence="2">Belongs to the LapB family.</text>
</comment>
<keyword evidence="2 3" id="KW-0812">Transmembrane</keyword>
<feature type="binding site" evidence="2">
    <location>
        <position position="375"/>
    </location>
    <ligand>
        <name>Fe cation</name>
        <dbReference type="ChEBI" id="CHEBI:24875"/>
    </ligand>
</feature>
<gene>
    <name evidence="2 5" type="primary">lapB</name>
    <name evidence="5" type="ORF">NNL22_08810</name>
</gene>
<dbReference type="AlphaFoldDB" id="A0A9E8HVP8"/>
<dbReference type="GO" id="GO:0005506">
    <property type="term" value="F:iron ion binding"/>
    <property type="evidence" value="ECO:0007669"/>
    <property type="project" value="UniProtKB-UniRule"/>
</dbReference>
<evidence type="ECO:0000313" key="6">
    <source>
        <dbReference type="Proteomes" id="UP001164472"/>
    </source>
</evidence>
<evidence type="ECO:0000259" key="4">
    <source>
        <dbReference type="Pfam" id="PF18073"/>
    </source>
</evidence>
<keyword evidence="2 3" id="KW-1133">Transmembrane helix</keyword>
<dbReference type="Proteomes" id="UP001164472">
    <property type="component" value="Chromosome"/>
</dbReference>